<organism evidence="2 3">
    <name type="scientific">Ideonella paludis</name>
    <dbReference type="NCBI Taxonomy" id="1233411"/>
    <lineage>
        <taxon>Bacteria</taxon>
        <taxon>Pseudomonadati</taxon>
        <taxon>Pseudomonadota</taxon>
        <taxon>Betaproteobacteria</taxon>
        <taxon>Burkholderiales</taxon>
        <taxon>Sphaerotilaceae</taxon>
        <taxon>Ideonella</taxon>
    </lineage>
</organism>
<comment type="caution">
    <text evidence="2">The sequence shown here is derived from an EMBL/GenBank/DDBJ whole genome shotgun (WGS) entry which is preliminary data.</text>
</comment>
<dbReference type="PANTHER" id="PTHR28208:SF3">
    <property type="entry name" value="PHOSPHATIDATE PHOSPHATASE APP1"/>
    <property type="match status" value="1"/>
</dbReference>
<keyword evidence="3" id="KW-1185">Reference proteome</keyword>
<dbReference type="RefSeq" id="WP_210809326.1">
    <property type="nucleotide sequence ID" value="NZ_JAGQDG010000004.1"/>
</dbReference>
<dbReference type="InterPro" id="IPR052935">
    <property type="entry name" value="Mg2+_PAP"/>
</dbReference>
<dbReference type="PANTHER" id="PTHR28208">
    <property type="entry name" value="PHOSPHATIDATE PHOSPHATASE APP1"/>
    <property type="match status" value="1"/>
</dbReference>
<gene>
    <name evidence="2" type="ORF">KAK11_11825</name>
</gene>
<evidence type="ECO:0000313" key="2">
    <source>
        <dbReference type="EMBL" id="MBQ0936017.1"/>
    </source>
</evidence>
<feature type="domain" description="Phosphatidate phosphatase APP1 catalytic" evidence="1">
    <location>
        <begin position="160"/>
        <end position="314"/>
    </location>
</feature>
<name>A0ABS5DXY8_9BURK</name>
<reference evidence="2 3" key="1">
    <citation type="submission" date="2021-04" db="EMBL/GenBank/DDBJ databases">
        <title>The genome sequence of type strain Ideonella paludis KCTC 32238.</title>
        <authorList>
            <person name="Liu Y."/>
        </authorList>
    </citation>
    <scope>NUCLEOTIDE SEQUENCE [LARGE SCALE GENOMIC DNA]</scope>
    <source>
        <strain evidence="2 3">KCTC 32238</strain>
    </source>
</reference>
<sequence>MSAAFLCPPATAILPPKPRHPAGWRPWPVPALGVGLLLAAFTASTAWAAGQNIVDDAWASAQGYRFSGRLTEDKHQPAAPDAGRLSTLYRSARVLAADPAEGEVSWKVGELSWATRSDSKGYWLLQSNQALGLKPGWHEISSPSASSPAGLLVHEPRNRVGIISDIDDTILVSQVPSTTKLLKNSLTVPPEARQAVPGMAALYGRLTHQNPSPAATPLFYVSGSPKQLTDSVRRFLAKQQFPRGVLMLKEVSSDSPDPLTDQQAYKVARIQQIMKSLPEVKFILVGDDGERDPEVYAEIQKQFPQQVASIWIRRVSPDPKRERLGGQQDVAELLKQ</sequence>
<evidence type="ECO:0000259" key="1">
    <source>
        <dbReference type="Pfam" id="PF09949"/>
    </source>
</evidence>
<dbReference type="Proteomes" id="UP000672097">
    <property type="component" value="Unassembled WGS sequence"/>
</dbReference>
<dbReference type="InterPro" id="IPR019236">
    <property type="entry name" value="APP1_cat"/>
</dbReference>
<accession>A0ABS5DXY8</accession>
<evidence type="ECO:0000313" key="3">
    <source>
        <dbReference type="Proteomes" id="UP000672097"/>
    </source>
</evidence>
<dbReference type="Pfam" id="PF09949">
    <property type="entry name" value="APP1_cat"/>
    <property type="match status" value="1"/>
</dbReference>
<protein>
    <submittedName>
        <fullName evidence="2">DUF2183 domain-containing protein</fullName>
    </submittedName>
</protein>
<dbReference type="EMBL" id="JAGQDG010000004">
    <property type="protein sequence ID" value="MBQ0936017.1"/>
    <property type="molecule type" value="Genomic_DNA"/>
</dbReference>
<proteinExistence type="predicted"/>